<gene>
    <name evidence="3" type="ORF">ACFSYH_06690</name>
</gene>
<dbReference type="Pfam" id="PF07615">
    <property type="entry name" value="Ykof"/>
    <property type="match status" value="2"/>
</dbReference>
<accession>A0ABW5XE44</accession>
<evidence type="ECO:0000256" key="1">
    <source>
        <dbReference type="SAM" id="MobiDB-lite"/>
    </source>
</evidence>
<dbReference type="SUPFAM" id="SSF89957">
    <property type="entry name" value="MTH1187/YkoF-like"/>
    <property type="match status" value="1"/>
</dbReference>
<sequence length="242" mass="25366">MSTPTFLAAGSSAPPQSTQISDKSAAGPASAREIVSSPLRFGVGARFTLSVMSDNYVQRILGALAEVSPKDLEIETGDVSTWIGGHERDLLAYLTALTHAIAQSGEHASLSIHLSRGCPGEASCSLPGGAGPRSVEVPKGARTGDWVAAEWALYPLGTPMGDGDANASQHMAKIYEAIERTKTHGTFRTSQHFVTRLEGDAGQILEDVVAGWVLTGQVVQHVTSHVTLSINSPSHSGREAGR</sequence>
<feature type="compositionally biased region" description="Polar residues" evidence="1">
    <location>
        <begin position="13"/>
        <end position="22"/>
    </location>
</feature>
<keyword evidence="4" id="KW-1185">Reference proteome</keyword>
<dbReference type="InterPro" id="IPR029756">
    <property type="entry name" value="MTH1187/YkoF-like"/>
</dbReference>
<feature type="domain" description="Thiamin/hydroxymethyl pyrimidine-binding YkoF putative" evidence="2">
    <location>
        <begin position="149"/>
        <end position="234"/>
    </location>
</feature>
<comment type="caution">
    <text evidence="3">The sequence shown here is derived from an EMBL/GenBank/DDBJ whole genome shotgun (WGS) entry which is preliminary data.</text>
</comment>
<feature type="region of interest" description="Disordered" evidence="1">
    <location>
        <begin position="1"/>
        <end position="26"/>
    </location>
</feature>
<proteinExistence type="predicted"/>
<dbReference type="InterPro" id="IPR011522">
    <property type="entry name" value="Thiamin/HMP-bd_put_YkoF"/>
</dbReference>
<dbReference type="Gene3D" id="3.30.70.930">
    <property type="match status" value="2"/>
</dbReference>
<dbReference type="RefSeq" id="WP_377466045.1">
    <property type="nucleotide sequence ID" value="NZ_JBHUOP010000002.1"/>
</dbReference>
<evidence type="ECO:0000259" key="2">
    <source>
        <dbReference type="Pfam" id="PF07615"/>
    </source>
</evidence>
<dbReference type="Proteomes" id="UP001597391">
    <property type="component" value="Unassembled WGS sequence"/>
</dbReference>
<feature type="domain" description="Thiamin/hydroxymethyl pyrimidine-binding YkoF putative" evidence="2">
    <location>
        <begin position="43"/>
        <end position="121"/>
    </location>
</feature>
<dbReference type="EMBL" id="JBHUOP010000002">
    <property type="protein sequence ID" value="MFD2840255.1"/>
    <property type="molecule type" value="Genomic_DNA"/>
</dbReference>
<name>A0ABW5XE44_9MICO</name>
<organism evidence="3 4">
    <name type="scientific">Populibacterium corticicola</name>
    <dbReference type="NCBI Taxonomy" id="1812826"/>
    <lineage>
        <taxon>Bacteria</taxon>
        <taxon>Bacillati</taxon>
        <taxon>Actinomycetota</taxon>
        <taxon>Actinomycetes</taxon>
        <taxon>Micrococcales</taxon>
        <taxon>Jonesiaceae</taxon>
        <taxon>Populibacterium</taxon>
    </lineage>
</organism>
<reference evidence="4" key="1">
    <citation type="journal article" date="2019" name="Int. J. Syst. Evol. Microbiol.">
        <title>The Global Catalogue of Microorganisms (GCM) 10K type strain sequencing project: providing services to taxonomists for standard genome sequencing and annotation.</title>
        <authorList>
            <consortium name="The Broad Institute Genomics Platform"/>
            <consortium name="The Broad Institute Genome Sequencing Center for Infectious Disease"/>
            <person name="Wu L."/>
            <person name="Ma J."/>
        </authorList>
    </citation>
    <scope>NUCLEOTIDE SEQUENCE [LARGE SCALE GENOMIC DNA]</scope>
    <source>
        <strain evidence="4">KCTC 33576</strain>
    </source>
</reference>
<evidence type="ECO:0000313" key="3">
    <source>
        <dbReference type="EMBL" id="MFD2840255.1"/>
    </source>
</evidence>
<evidence type="ECO:0000313" key="4">
    <source>
        <dbReference type="Proteomes" id="UP001597391"/>
    </source>
</evidence>
<protein>
    <submittedName>
        <fullName evidence="3">YkoF family thiamine/hydroxymethylpyrimidine-binding protein</fullName>
    </submittedName>
</protein>